<dbReference type="Gene3D" id="1.10.150.240">
    <property type="entry name" value="Putative phosphatase, domain 2"/>
    <property type="match status" value="1"/>
</dbReference>
<feature type="binding site" evidence="11">
    <location>
        <position position="73"/>
    </location>
    <ligand>
        <name>substrate</name>
    </ligand>
</feature>
<dbReference type="InterPro" id="IPR041492">
    <property type="entry name" value="HAD_2"/>
</dbReference>
<feature type="active site" description="Proton donor/acceptor" evidence="10">
    <location>
        <position position="11"/>
    </location>
</feature>
<feature type="binding site" evidence="11">
    <location>
        <begin position="45"/>
        <end position="50"/>
    </location>
    <ligand>
        <name>substrate</name>
    </ligand>
</feature>
<feature type="binding site" evidence="11">
    <location>
        <position position="25"/>
    </location>
    <ligand>
        <name>substrate</name>
    </ligand>
</feature>
<dbReference type="CDD" id="cd02598">
    <property type="entry name" value="HAD_BPGM"/>
    <property type="match status" value="1"/>
</dbReference>
<keyword evidence="5" id="KW-0413">Isomerase</keyword>
<dbReference type="Pfam" id="PF13419">
    <property type="entry name" value="HAD_2"/>
    <property type="match status" value="1"/>
</dbReference>
<evidence type="ECO:0000256" key="10">
    <source>
        <dbReference type="PIRSR" id="PIRSR610972-1"/>
    </source>
</evidence>
<dbReference type="SUPFAM" id="SSF56784">
    <property type="entry name" value="HAD-like"/>
    <property type="match status" value="1"/>
</dbReference>
<evidence type="ECO:0000256" key="6">
    <source>
        <dbReference type="ARBA" id="ARBA00023277"/>
    </source>
</evidence>
<dbReference type="SFLD" id="SFLDG01129">
    <property type="entry name" value="C1.5:_HAD__Beta-PGM__Phosphata"/>
    <property type="match status" value="1"/>
</dbReference>
<organism evidence="14 15">
    <name type="scientific">candidate division WOR-1 bacterium DG_54_3</name>
    <dbReference type="NCBI Taxonomy" id="1703775"/>
    <lineage>
        <taxon>Bacteria</taxon>
        <taxon>Bacillati</taxon>
        <taxon>Saganbacteria</taxon>
    </lineage>
</organism>
<dbReference type="NCBIfam" id="TIGR01509">
    <property type="entry name" value="HAD-SF-IA-v3"/>
    <property type="match status" value="1"/>
</dbReference>
<protein>
    <recommendedName>
        <fullName evidence="9">Beta-phosphoglucomutase</fullName>
        <ecNumber evidence="8">5.4.2.6</ecNumber>
    </recommendedName>
</protein>
<evidence type="ECO:0000256" key="11">
    <source>
        <dbReference type="PIRSR" id="PIRSR610972-2"/>
    </source>
</evidence>
<feature type="active site" description="Nucleophile" evidence="10">
    <location>
        <position position="9"/>
    </location>
</feature>
<dbReference type="InterPro" id="IPR010976">
    <property type="entry name" value="B-phosphoglucomutase_hydrolase"/>
</dbReference>
<feature type="binding site" evidence="11">
    <location>
        <begin position="110"/>
        <end position="114"/>
    </location>
    <ligand>
        <name>substrate</name>
    </ligand>
</feature>
<feature type="site" description="Important for catalytic activity and assists the phosphoryl transfer reaction to Asp8 by balancing charge and orienting the reacting groups" evidence="13">
    <location>
        <position position="141"/>
    </location>
</feature>
<feature type="binding site" evidence="12">
    <location>
        <position position="9"/>
    </location>
    <ligand>
        <name>Mg(2+)</name>
        <dbReference type="ChEBI" id="CHEBI:18420"/>
    </ligand>
</feature>
<dbReference type="PATRIC" id="fig|1703775.3.peg.1567"/>
<dbReference type="EMBL" id="LIZX01000032">
    <property type="protein sequence ID" value="KPJ69087.1"/>
    <property type="molecule type" value="Genomic_DNA"/>
</dbReference>
<evidence type="ECO:0000256" key="9">
    <source>
        <dbReference type="ARBA" id="ARBA00044991"/>
    </source>
</evidence>
<accession>A0A0S7Y3P9</accession>
<reference evidence="14 15" key="1">
    <citation type="journal article" date="2015" name="Microbiome">
        <title>Genomic resolution of linkages in carbon, nitrogen, and sulfur cycling among widespread estuary sediment bacteria.</title>
        <authorList>
            <person name="Baker B.J."/>
            <person name="Lazar C.S."/>
            <person name="Teske A.P."/>
            <person name="Dick G.J."/>
        </authorList>
    </citation>
    <scope>NUCLEOTIDE SEQUENCE [LARGE SCALE GENOMIC DNA]</scope>
    <source>
        <strain evidence="14">DG_54_3</strain>
    </source>
</reference>
<dbReference type="PRINTS" id="PR00413">
    <property type="entry name" value="HADHALOGNASE"/>
</dbReference>
<dbReference type="GO" id="GO:0008801">
    <property type="term" value="F:beta-phosphoglucomutase activity"/>
    <property type="evidence" value="ECO:0007669"/>
    <property type="project" value="UniProtKB-EC"/>
</dbReference>
<dbReference type="InterPro" id="IPR006439">
    <property type="entry name" value="HAD-SF_hydro_IA"/>
</dbReference>
<dbReference type="InterPro" id="IPR036412">
    <property type="entry name" value="HAD-like_sf"/>
</dbReference>
<dbReference type="GO" id="GO:0005975">
    <property type="term" value="P:carbohydrate metabolic process"/>
    <property type="evidence" value="ECO:0007669"/>
    <property type="project" value="InterPro"/>
</dbReference>
<dbReference type="SFLD" id="SFLDG01135">
    <property type="entry name" value="C1.5.6:_HAD__Beta-PGM__Phospha"/>
    <property type="match status" value="1"/>
</dbReference>
<feature type="binding site" evidence="11">
    <location>
        <position position="141"/>
    </location>
    <ligand>
        <name>substrate</name>
    </ligand>
</feature>
<evidence type="ECO:0000256" key="12">
    <source>
        <dbReference type="PIRSR" id="PIRSR610972-3"/>
    </source>
</evidence>
<dbReference type="Proteomes" id="UP000051861">
    <property type="component" value="Unassembled WGS sequence"/>
</dbReference>
<gene>
    <name evidence="14" type="ORF">AMJ44_04720</name>
</gene>
<evidence type="ECO:0000256" key="2">
    <source>
        <dbReference type="ARBA" id="ARBA00022553"/>
    </source>
</evidence>
<evidence type="ECO:0000256" key="1">
    <source>
        <dbReference type="ARBA" id="ARBA00006171"/>
    </source>
</evidence>
<evidence type="ECO:0000313" key="15">
    <source>
        <dbReference type="Proteomes" id="UP000051861"/>
    </source>
</evidence>
<dbReference type="SFLD" id="SFLDS00003">
    <property type="entry name" value="Haloacid_Dehalogenase"/>
    <property type="match status" value="1"/>
</dbReference>
<dbReference type="InterPro" id="IPR023214">
    <property type="entry name" value="HAD_sf"/>
</dbReference>
<comment type="caution">
    <text evidence="14">The sequence shown here is derived from an EMBL/GenBank/DDBJ whole genome shotgun (WGS) entry which is preliminary data.</text>
</comment>
<feature type="site" description="Important for catalytic activity and assists the phosphoryl transfer reaction to Asp8 by balancing charge and orienting the reacting groups" evidence="13">
    <location>
        <position position="110"/>
    </location>
</feature>
<comment type="similarity">
    <text evidence="1">Belongs to the HAD-like hydrolase superfamily. CbbY/CbbZ/Gph/YieH family.</text>
</comment>
<dbReference type="PANTHER" id="PTHR46193">
    <property type="entry name" value="6-PHOSPHOGLUCONATE PHOSPHATASE"/>
    <property type="match status" value="1"/>
</dbReference>
<name>A0A0S7Y3P9_UNCSA</name>
<dbReference type="InterPro" id="IPR010972">
    <property type="entry name" value="Beta-PGM"/>
</dbReference>
<evidence type="ECO:0000256" key="7">
    <source>
        <dbReference type="ARBA" id="ARBA00044926"/>
    </source>
</evidence>
<evidence type="ECO:0000256" key="5">
    <source>
        <dbReference type="ARBA" id="ARBA00023235"/>
    </source>
</evidence>
<sequence>MAIKAAIFDLDGVIVNTVPFHFRAWQRMFEEYGHSFTMEDYLAKVDGRPRLEGAAAILTELSPEEIEEAGAKKQEYYLELLETEPIEIFESSVKVIKELKQRGIKLAAASSSKNAVRILKKIRLLDVFEANVSGADFEKGKPDPEIFLTAAARLKVKAEESVVFEDAKSGVEAALNGGFICVAIDRHHNPEALRGADVIVKDLGEISLEEILNLEKRD</sequence>
<feature type="binding site" evidence="11">
    <location>
        <begin position="9"/>
        <end position="11"/>
    </location>
    <ligand>
        <name>substrate</name>
    </ligand>
</feature>
<evidence type="ECO:0000313" key="14">
    <source>
        <dbReference type="EMBL" id="KPJ69087.1"/>
    </source>
</evidence>
<evidence type="ECO:0000256" key="3">
    <source>
        <dbReference type="ARBA" id="ARBA00022723"/>
    </source>
</evidence>
<keyword evidence="3 12" id="KW-0479">Metal-binding</keyword>
<comment type="catalytic activity">
    <reaction evidence="7">
        <text>beta-D-glucose 1-phosphate = beta-D-glucose 6-phosphate</text>
        <dbReference type="Rhea" id="RHEA:20113"/>
        <dbReference type="ChEBI" id="CHEBI:57684"/>
        <dbReference type="ChEBI" id="CHEBI:58247"/>
        <dbReference type="EC" id="5.4.2.6"/>
    </reaction>
</comment>
<comment type="cofactor">
    <cofactor evidence="12">
        <name>Mg(2+)</name>
        <dbReference type="ChEBI" id="CHEBI:18420"/>
    </cofactor>
    <text evidence="12">Binds 2 magnesium ions per subunit.</text>
</comment>
<dbReference type="PANTHER" id="PTHR46193:SF18">
    <property type="entry name" value="HEXITOL PHOSPHATASE B"/>
    <property type="match status" value="1"/>
</dbReference>
<keyword evidence="2" id="KW-0597">Phosphoprotein</keyword>
<evidence type="ECO:0000256" key="4">
    <source>
        <dbReference type="ARBA" id="ARBA00022842"/>
    </source>
</evidence>
<feature type="binding site" evidence="12">
    <location>
        <position position="11"/>
    </location>
    <ligand>
        <name>Mg(2+)</name>
        <dbReference type="ChEBI" id="CHEBI:18420"/>
    </ligand>
</feature>
<dbReference type="NCBIfam" id="TIGR02009">
    <property type="entry name" value="PGMB-YQAB-SF"/>
    <property type="match status" value="1"/>
</dbReference>
<dbReference type="EC" id="5.4.2.6" evidence="8"/>
<dbReference type="InterPro" id="IPR051600">
    <property type="entry name" value="Beta-PGM-like"/>
</dbReference>
<evidence type="ECO:0000256" key="13">
    <source>
        <dbReference type="PIRSR" id="PIRSR610972-4"/>
    </source>
</evidence>
<keyword evidence="6" id="KW-0119">Carbohydrate metabolism</keyword>
<evidence type="ECO:0000256" key="8">
    <source>
        <dbReference type="ARBA" id="ARBA00044968"/>
    </source>
</evidence>
<feature type="binding site" evidence="12">
    <location>
        <position position="165"/>
    </location>
    <ligand>
        <name>Mg(2+)</name>
        <dbReference type="ChEBI" id="CHEBI:18420"/>
    </ligand>
</feature>
<proteinExistence type="inferred from homology"/>
<feature type="binding site" evidence="12">
    <location>
        <position position="166"/>
    </location>
    <ligand>
        <name>Mg(2+)</name>
        <dbReference type="ChEBI" id="CHEBI:18420"/>
    </ligand>
</feature>
<dbReference type="GO" id="GO:0000287">
    <property type="term" value="F:magnesium ion binding"/>
    <property type="evidence" value="ECO:0007669"/>
    <property type="project" value="InterPro"/>
</dbReference>
<keyword evidence="4 12" id="KW-0460">Magnesium</keyword>
<dbReference type="AlphaFoldDB" id="A0A0S7Y3P9"/>
<dbReference type="InterPro" id="IPR023198">
    <property type="entry name" value="PGP-like_dom2"/>
</dbReference>
<dbReference type="Gene3D" id="3.40.50.1000">
    <property type="entry name" value="HAD superfamily/HAD-like"/>
    <property type="match status" value="1"/>
</dbReference>